<dbReference type="Proteomes" id="UP001284601">
    <property type="component" value="Unassembled WGS sequence"/>
</dbReference>
<sequence>MADLGFVKRQPVLRAAPLELAICQVRFPRQIGLSDSDIRPIQLALAKSFPQVQVGRSANFELGPEGVREQDSPQAIYQFLSVDRAWTVTVTAESFSLETTAYHDFSDFLARWIAASGVVVDAIGIASQTRIGLRYVNRLACPERPTPADLAKIVRPELVGVVGANELLSRLRMSMQELRFEQDRGTCTLRHGLVPDSDAADRYILDLDFYDDTSAVFDVDAQSRLLADFNHSTFELFKWCVQKDHFLTFRPEEPSDA</sequence>
<evidence type="ECO:0000313" key="2">
    <source>
        <dbReference type="Proteomes" id="UP001284601"/>
    </source>
</evidence>
<dbReference type="EMBL" id="JAWSTH010000027">
    <property type="protein sequence ID" value="MDW5595109.1"/>
    <property type="molecule type" value="Genomic_DNA"/>
</dbReference>
<name>A0ABU4HQS9_9ACTN</name>
<keyword evidence="2" id="KW-1185">Reference proteome</keyword>
<reference evidence="2" key="1">
    <citation type="submission" date="2023-07" db="EMBL/GenBank/DDBJ databases">
        <title>Conexibacter stalactiti sp. nov., isolated from stalactites in a lava cave and emended description of the genus Conexibacter.</title>
        <authorList>
            <person name="Lee S.D."/>
        </authorList>
    </citation>
    <scope>NUCLEOTIDE SEQUENCE [LARGE SCALE GENOMIC DNA]</scope>
    <source>
        <strain evidence="2">KCTC 39840</strain>
    </source>
</reference>
<dbReference type="RefSeq" id="WP_318597444.1">
    <property type="nucleotide sequence ID" value="NZ_JAWSTH010000027.1"/>
</dbReference>
<comment type="caution">
    <text evidence="1">The sequence shown here is derived from an EMBL/GenBank/DDBJ whole genome shotgun (WGS) entry which is preliminary data.</text>
</comment>
<accession>A0ABU4HQS9</accession>
<gene>
    <name evidence="1" type="ORF">R7226_12220</name>
</gene>
<dbReference type="InterPro" id="IPR026349">
    <property type="entry name" value="CHP04255"/>
</dbReference>
<evidence type="ECO:0000313" key="1">
    <source>
        <dbReference type="EMBL" id="MDW5595109.1"/>
    </source>
</evidence>
<organism evidence="1 2">
    <name type="scientific">Conexibacter stalactiti</name>
    <dbReference type="NCBI Taxonomy" id="1940611"/>
    <lineage>
        <taxon>Bacteria</taxon>
        <taxon>Bacillati</taxon>
        <taxon>Actinomycetota</taxon>
        <taxon>Thermoleophilia</taxon>
        <taxon>Solirubrobacterales</taxon>
        <taxon>Conexibacteraceae</taxon>
        <taxon>Conexibacter</taxon>
    </lineage>
</organism>
<dbReference type="NCBIfam" id="TIGR04255">
    <property type="entry name" value="sporadTIGR04255"/>
    <property type="match status" value="1"/>
</dbReference>
<protein>
    <submittedName>
        <fullName evidence="1">TIGR04255 family protein</fullName>
    </submittedName>
</protein>
<proteinExistence type="predicted"/>